<dbReference type="Proteomes" id="UP001301728">
    <property type="component" value="Unassembled WGS sequence"/>
</dbReference>
<feature type="domain" description="Glycosyl transferase family 1" evidence="2">
    <location>
        <begin position="216"/>
        <end position="383"/>
    </location>
</feature>
<dbReference type="CDD" id="cd03801">
    <property type="entry name" value="GT4_PimA-like"/>
    <property type="match status" value="1"/>
</dbReference>
<dbReference type="Pfam" id="PF00534">
    <property type="entry name" value="Glycos_transf_1"/>
    <property type="match status" value="1"/>
</dbReference>
<dbReference type="PANTHER" id="PTHR46401">
    <property type="entry name" value="GLYCOSYLTRANSFERASE WBBK-RELATED"/>
    <property type="match status" value="1"/>
</dbReference>
<dbReference type="EMBL" id="JAYGHT010000068">
    <property type="protein sequence ID" value="MEA5519691.1"/>
    <property type="molecule type" value="Genomic_DNA"/>
</dbReference>
<keyword evidence="1 3" id="KW-0808">Transferase</keyword>
<dbReference type="RefSeq" id="WP_323218961.1">
    <property type="nucleotide sequence ID" value="NZ_JAYGHT010000068.1"/>
</dbReference>
<dbReference type="InterPro" id="IPR001296">
    <property type="entry name" value="Glyco_trans_1"/>
</dbReference>
<evidence type="ECO:0000259" key="2">
    <source>
        <dbReference type="Pfam" id="PF00534"/>
    </source>
</evidence>
<organism evidence="3 4">
    <name type="scientific">Limnoraphis robusta CCNP1315</name>
    <dbReference type="NCBI Taxonomy" id="3110306"/>
    <lineage>
        <taxon>Bacteria</taxon>
        <taxon>Bacillati</taxon>
        <taxon>Cyanobacteriota</taxon>
        <taxon>Cyanophyceae</taxon>
        <taxon>Oscillatoriophycideae</taxon>
        <taxon>Oscillatoriales</taxon>
        <taxon>Sirenicapillariaceae</taxon>
        <taxon>Limnoraphis</taxon>
    </lineage>
</organism>
<dbReference type="GO" id="GO:0016757">
    <property type="term" value="F:glycosyltransferase activity"/>
    <property type="evidence" value="ECO:0007669"/>
    <property type="project" value="UniProtKB-KW"/>
</dbReference>
<dbReference type="EC" id="2.4.-.-" evidence="3"/>
<keyword evidence="3" id="KW-0328">Glycosyltransferase</keyword>
<evidence type="ECO:0000313" key="4">
    <source>
        <dbReference type="Proteomes" id="UP001301728"/>
    </source>
</evidence>
<proteinExistence type="predicted"/>
<dbReference type="PANTHER" id="PTHR46401:SF2">
    <property type="entry name" value="GLYCOSYLTRANSFERASE WBBK-RELATED"/>
    <property type="match status" value="1"/>
</dbReference>
<comment type="caution">
    <text evidence="3">The sequence shown here is derived from an EMBL/GenBank/DDBJ whole genome shotgun (WGS) entry which is preliminary data.</text>
</comment>
<sequence length="408" mass="46594">MQNRKIMLFDLSIGGHHPTYIRYLIQYWHQEQRPEQLSIVVIPKFLTEHADVVELAKFYDSKKINFVAISSEEESLINSRETRIQRAFRNFREWKILCKYATQLNVDHCLILYFDTCQQPLTLGLSSPCRFSGIYFRPTLHYSQLKNAQDRDHNKSSNWLEKLTVSRVLGHPKLQTLFCLDPIAVKYLNHQFKTAAKVIHLPDPVEPFPPSSLSSSEIREHLGIQPNRKVFLLFGALTERKGVHQLLEAISQLPAQLCEQICLLLVGNLTSRIETQFKSQIQAVCQAKPVQILGNYEYIPDSAIPNYFQVADVILAPYQRHVGMSGILLLAAAAEKPLLSSDYGLMGELVQRYELGLIVDSTQPGEIAKGLTQLMQSSLQSFCNPKKMKQFVQENSAQKFSEIIFNSI</sequence>
<name>A0ABU5TXM2_9CYAN</name>
<gene>
    <name evidence="3" type="ORF">VB854_12135</name>
</gene>
<dbReference type="SUPFAM" id="SSF53756">
    <property type="entry name" value="UDP-Glycosyltransferase/glycogen phosphorylase"/>
    <property type="match status" value="1"/>
</dbReference>
<evidence type="ECO:0000256" key="1">
    <source>
        <dbReference type="ARBA" id="ARBA00022679"/>
    </source>
</evidence>
<dbReference type="Gene3D" id="3.40.50.2000">
    <property type="entry name" value="Glycogen Phosphorylase B"/>
    <property type="match status" value="1"/>
</dbReference>
<keyword evidence="4" id="KW-1185">Reference proteome</keyword>
<accession>A0ABU5TXM2</accession>
<protein>
    <submittedName>
        <fullName evidence="3">Glycosyltransferase family 4 protein</fullName>
        <ecNumber evidence="3">2.4.-.-</ecNumber>
    </submittedName>
</protein>
<reference evidence="3 4" key="1">
    <citation type="submission" date="2023-12" db="EMBL/GenBank/DDBJ databases">
        <title>Baltic Sea Cyanobacteria.</title>
        <authorList>
            <person name="Delbaje E."/>
            <person name="Fewer D.P."/>
            <person name="Shishido T.K."/>
        </authorList>
    </citation>
    <scope>NUCLEOTIDE SEQUENCE [LARGE SCALE GENOMIC DNA]</scope>
    <source>
        <strain evidence="3 4">CCNP 1315</strain>
    </source>
</reference>
<evidence type="ECO:0000313" key="3">
    <source>
        <dbReference type="EMBL" id="MEA5519691.1"/>
    </source>
</evidence>